<reference evidence="2" key="2">
    <citation type="submission" date="2023-05" db="EMBL/GenBank/DDBJ databases">
        <authorList>
            <person name="Schelkunov M.I."/>
        </authorList>
    </citation>
    <scope>NUCLEOTIDE SEQUENCE</scope>
    <source>
        <strain evidence="2">Hsosn_3</strain>
        <tissue evidence="2">Leaf</tissue>
    </source>
</reference>
<feature type="compositionally biased region" description="Basic and acidic residues" evidence="1">
    <location>
        <begin position="55"/>
        <end position="88"/>
    </location>
</feature>
<accession>A0AAD8HUV5</accession>
<feature type="compositionally biased region" description="Low complexity" evidence="1">
    <location>
        <begin position="189"/>
        <end position="200"/>
    </location>
</feature>
<feature type="compositionally biased region" description="Acidic residues" evidence="1">
    <location>
        <begin position="278"/>
        <end position="290"/>
    </location>
</feature>
<sequence length="459" mass="50512">MSSRKKLQFGNTTASPTKEGTNLSAATEEEETDDSGKKIGLSEYLQRFEVAGGGKESENDAEKNSEIEDEQSRKTTGEGKAKKTHDQSEGDYSPDNEVEPGSDEDETVISKKNKKVKKVVAGAGPRTRSQASKVADSCDKQAHAGSFAVEENDASTVPLGEKLKNIKSKAPGSMAAYLELRELQKTQSEIELSQSQSQAEHLQSQSQADEERLEHRPRNIPLQDFKILLKYWGDEDVQAIAKRNTEARSQVTDTHTAGPVNFAQIYNKLVLERPQVDVDADQDQDQDPEEAQPPRPLSEAEIFIATRKRDEKRTYKLPTDAVQKKIVLVNVIYGVVITDQLVMQAVDRTVAFARAHPDQFDLAPEQVNMLAQSVAEGVSDLPSDHPLTMTTMRELVQVMVSVLGDVYGSTHPPSNCNKGKSIAHEDEHRSDDDDDGGQSPARSRSRSGNRNGSLWIGGN</sequence>
<proteinExistence type="predicted"/>
<comment type="caution">
    <text evidence="2">The sequence shown here is derived from an EMBL/GenBank/DDBJ whole genome shotgun (WGS) entry which is preliminary data.</text>
</comment>
<keyword evidence="3" id="KW-1185">Reference proteome</keyword>
<feature type="region of interest" description="Disordered" evidence="1">
    <location>
        <begin position="189"/>
        <end position="217"/>
    </location>
</feature>
<feature type="compositionally biased region" description="Acidic residues" evidence="1">
    <location>
        <begin position="92"/>
        <end position="107"/>
    </location>
</feature>
<protein>
    <submittedName>
        <fullName evidence="2">Uncharacterized protein</fullName>
    </submittedName>
</protein>
<evidence type="ECO:0000313" key="2">
    <source>
        <dbReference type="EMBL" id="KAK1372927.1"/>
    </source>
</evidence>
<dbReference type="Proteomes" id="UP001237642">
    <property type="component" value="Unassembled WGS sequence"/>
</dbReference>
<feature type="region of interest" description="Disordered" evidence="1">
    <location>
        <begin position="409"/>
        <end position="459"/>
    </location>
</feature>
<feature type="compositionally biased region" description="Basic and acidic residues" evidence="1">
    <location>
        <begin position="422"/>
        <end position="431"/>
    </location>
</feature>
<dbReference type="EMBL" id="JAUIZM010000007">
    <property type="protein sequence ID" value="KAK1372927.1"/>
    <property type="molecule type" value="Genomic_DNA"/>
</dbReference>
<feature type="compositionally biased region" description="Polar residues" evidence="1">
    <location>
        <begin position="8"/>
        <end position="25"/>
    </location>
</feature>
<reference evidence="2" key="1">
    <citation type="submission" date="2023-02" db="EMBL/GenBank/DDBJ databases">
        <title>Genome of toxic invasive species Heracleum sosnowskyi carries increased number of genes despite the absence of recent whole-genome duplications.</title>
        <authorList>
            <person name="Schelkunov M."/>
            <person name="Shtratnikova V."/>
            <person name="Makarenko M."/>
            <person name="Klepikova A."/>
            <person name="Omelchenko D."/>
            <person name="Novikova G."/>
            <person name="Obukhova E."/>
            <person name="Bogdanov V."/>
            <person name="Penin A."/>
            <person name="Logacheva M."/>
        </authorList>
    </citation>
    <scope>NUCLEOTIDE SEQUENCE</scope>
    <source>
        <strain evidence="2">Hsosn_3</strain>
        <tissue evidence="2">Leaf</tissue>
    </source>
</reference>
<organism evidence="2 3">
    <name type="scientific">Heracleum sosnowskyi</name>
    <dbReference type="NCBI Taxonomy" id="360622"/>
    <lineage>
        <taxon>Eukaryota</taxon>
        <taxon>Viridiplantae</taxon>
        <taxon>Streptophyta</taxon>
        <taxon>Embryophyta</taxon>
        <taxon>Tracheophyta</taxon>
        <taxon>Spermatophyta</taxon>
        <taxon>Magnoliopsida</taxon>
        <taxon>eudicotyledons</taxon>
        <taxon>Gunneridae</taxon>
        <taxon>Pentapetalae</taxon>
        <taxon>asterids</taxon>
        <taxon>campanulids</taxon>
        <taxon>Apiales</taxon>
        <taxon>Apiaceae</taxon>
        <taxon>Apioideae</taxon>
        <taxon>apioid superclade</taxon>
        <taxon>Tordylieae</taxon>
        <taxon>Tordyliinae</taxon>
        <taxon>Heracleum</taxon>
    </lineage>
</organism>
<evidence type="ECO:0000256" key="1">
    <source>
        <dbReference type="SAM" id="MobiDB-lite"/>
    </source>
</evidence>
<dbReference type="AlphaFoldDB" id="A0AAD8HUV5"/>
<gene>
    <name evidence="2" type="ORF">POM88_029120</name>
</gene>
<name>A0AAD8HUV5_9APIA</name>
<evidence type="ECO:0000313" key="3">
    <source>
        <dbReference type="Proteomes" id="UP001237642"/>
    </source>
</evidence>
<feature type="region of interest" description="Disordered" evidence="1">
    <location>
        <begin position="1"/>
        <end position="154"/>
    </location>
</feature>
<feature type="region of interest" description="Disordered" evidence="1">
    <location>
        <begin position="278"/>
        <end position="299"/>
    </location>
</feature>